<evidence type="ECO:0000256" key="1">
    <source>
        <dbReference type="SAM" id="SignalP"/>
    </source>
</evidence>
<reference evidence="2 3" key="1">
    <citation type="submission" date="2014-07" db="EMBL/GenBank/DDBJ databases">
        <authorList>
            <person name="McCorrison J."/>
            <person name="Sanka R."/>
            <person name="Torralba M."/>
            <person name="Gillis M."/>
            <person name="Haft D.H."/>
            <person name="Methe B."/>
            <person name="Sutton G."/>
            <person name="Nelson K.E."/>
        </authorList>
    </citation>
    <scope>NUCLEOTIDE SEQUENCE [LARGE SCALE GENOMIC DNA]</scope>
    <source>
        <strain evidence="2 3">DNF00058</strain>
    </source>
</reference>
<dbReference type="RefSeq" id="WP_036855534.1">
    <property type="nucleotide sequence ID" value="NZ_JRNU01000021.1"/>
</dbReference>
<dbReference type="AlphaFoldDB" id="A0A096AYK8"/>
<keyword evidence="1" id="KW-0732">Signal</keyword>
<name>A0A096AYK8_9BACT</name>
<organism evidence="2 3">
    <name type="scientific">Prevotella amnii DNF00058</name>
    <dbReference type="NCBI Taxonomy" id="1401066"/>
    <lineage>
        <taxon>Bacteria</taxon>
        <taxon>Pseudomonadati</taxon>
        <taxon>Bacteroidota</taxon>
        <taxon>Bacteroidia</taxon>
        <taxon>Bacteroidales</taxon>
        <taxon>Prevotellaceae</taxon>
        <taxon>Prevotella</taxon>
    </lineage>
</organism>
<sequence>MKRIVLFVFSAFVSMLLSAQSGVVSMREAARIFKQKSSVAVRGSLLKLGYVYKGVSSDSYGKCYNYVRNMDLTASFLPTRFSKGTSSYVMFSVDGSALYIYVFNKAVFKELASEVKALGYDMGSGVKSGAGPMVCTLDGEPTFTFLTLHQPLPYCVQITE</sequence>
<protein>
    <submittedName>
        <fullName evidence="2">Uncharacterized protein</fullName>
    </submittedName>
</protein>
<accession>A0A096AYK8</accession>
<gene>
    <name evidence="2" type="ORF">HMPREF9302_05680</name>
</gene>
<keyword evidence="3" id="KW-1185">Reference proteome</keyword>
<proteinExistence type="predicted"/>
<comment type="caution">
    <text evidence="2">The sequence shown here is derived from an EMBL/GenBank/DDBJ whole genome shotgun (WGS) entry which is preliminary data.</text>
</comment>
<feature type="chain" id="PRO_5001916768" evidence="1">
    <location>
        <begin position="20"/>
        <end position="160"/>
    </location>
</feature>
<evidence type="ECO:0000313" key="3">
    <source>
        <dbReference type="Proteomes" id="UP000029614"/>
    </source>
</evidence>
<dbReference type="Proteomes" id="UP000029614">
    <property type="component" value="Unassembled WGS sequence"/>
</dbReference>
<dbReference type="EMBL" id="JRNU01000021">
    <property type="protein sequence ID" value="KGF51890.1"/>
    <property type="molecule type" value="Genomic_DNA"/>
</dbReference>
<feature type="signal peptide" evidence="1">
    <location>
        <begin position="1"/>
        <end position="19"/>
    </location>
</feature>
<evidence type="ECO:0000313" key="2">
    <source>
        <dbReference type="EMBL" id="KGF51890.1"/>
    </source>
</evidence>